<proteinExistence type="predicted"/>
<dbReference type="EMBL" id="JACBAE010000984">
    <property type="protein sequence ID" value="KAF7174266.1"/>
    <property type="molecule type" value="Genomic_DNA"/>
</dbReference>
<evidence type="ECO:0000313" key="3">
    <source>
        <dbReference type="Proteomes" id="UP000654922"/>
    </source>
</evidence>
<evidence type="ECO:0000313" key="2">
    <source>
        <dbReference type="EMBL" id="KAF7174266.1"/>
    </source>
</evidence>
<feature type="region of interest" description="Disordered" evidence="1">
    <location>
        <begin position="227"/>
        <end position="281"/>
    </location>
</feature>
<feature type="compositionally biased region" description="Basic and acidic residues" evidence="1">
    <location>
        <begin position="231"/>
        <end position="240"/>
    </location>
</feature>
<dbReference type="Proteomes" id="UP000654922">
    <property type="component" value="Unassembled WGS sequence"/>
</dbReference>
<evidence type="ECO:0000256" key="1">
    <source>
        <dbReference type="SAM" id="MobiDB-lite"/>
    </source>
</evidence>
<name>A0A8H6QJH5_9EURO</name>
<sequence>MGKEAKYFLLRQRDLLPAIDGPDILGLLVRDYTHPFDDYTPETNLPNVPETAVQVHVGLQNDKSVRQRHDKLVPSDQPENRTHGLKTRYVEMQNPMAIYNKLIGNFRIMNKIAEWSGTGPSSSRRPIYMIAGFCVFEQANIRLLPLRMEAEMHNEQSPGDSLNNERIARAEGYLRVNPRGGVVFAVGYMEVRNPFHRAVTGRLQPELADKPPPYTEGEFFRGVDTQLGIEQKGKTPEKKNTQSPTSESPEPGSAEALLSGPERKSEVAKLSNIPETIESEPTVAHEAPAFDGTLDNVESYVLNIVDDRSMDLPPITFDVAWEASSFLFDNLVPGTKLANLPVLTGTLWLPQYCTCAEYIQKRWNSLGLRMLTFIDESLKALSFQNEESVSWIRDFEDEKGLIVEVGLVASISHAKFHLRGDSKAIAIIAQSVAWLAAAVRQPNEEQLVYSSVNLSYKDPCFSLELLPLSKPDDNPTKGCWRSLFRHAVVAKTIPDQRPDTEGLELSFELMTIRAGIVEVVRIRGSFVFLGFSTILIPIRKVSNGIQWHLAIRDPRKKSSDLDSILDNEEQVLQMEDMKNLANTTAFLAWESPNVKVLLGTTELNEADNPVTSSPADKMGHQYRIESFTLGGEISFSYKGLGFKATGSTTYKREDLFFNFGVENDFKKLLPMAREESMLLYDAAAKRCWLVPKLSLFLHMAHTHKRLLKSKHALPYAVPNHLGGQAAELALEGRGKTQMEGGHLDSYILSLWVRLTTLEPLFRKPELNDKTIFGFDYIEIARGERTLELRQAQIDKRSAGGWQELRNANSNIWVILGANIEYLQGQDLTAVALLGNLPNPAQEPLLALFSASVEQLIQQAYQTIWSGQINKFNQVQINTFFREPGVWNRPI</sequence>
<reference evidence="2" key="1">
    <citation type="submission" date="2020-06" db="EMBL/GenBank/DDBJ databases">
        <title>Draft genome sequences of strains closely related to Aspergillus parafelis and Aspergillus hiratsukae.</title>
        <authorList>
            <person name="Dos Santos R.A.C."/>
            <person name="Rivero-Menendez O."/>
            <person name="Steenwyk J.L."/>
            <person name="Mead M.E."/>
            <person name="Goldman G.H."/>
            <person name="Alastruey-Izquierdo A."/>
            <person name="Rokas A."/>
        </authorList>
    </citation>
    <scope>NUCLEOTIDE SEQUENCE</scope>
    <source>
        <strain evidence="2">CNM-CM5623</strain>
    </source>
</reference>
<gene>
    <name evidence="2" type="ORF">CNMCM5623_006838</name>
</gene>
<organism evidence="2 3">
    <name type="scientific">Aspergillus felis</name>
    <dbReference type="NCBI Taxonomy" id="1287682"/>
    <lineage>
        <taxon>Eukaryota</taxon>
        <taxon>Fungi</taxon>
        <taxon>Dikarya</taxon>
        <taxon>Ascomycota</taxon>
        <taxon>Pezizomycotina</taxon>
        <taxon>Eurotiomycetes</taxon>
        <taxon>Eurotiomycetidae</taxon>
        <taxon>Eurotiales</taxon>
        <taxon>Aspergillaceae</taxon>
        <taxon>Aspergillus</taxon>
        <taxon>Aspergillus subgen. Fumigati</taxon>
    </lineage>
</organism>
<dbReference type="OrthoDB" id="4227155at2759"/>
<dbReference type="AlphaFoldDB" id="A0A8H6QJH5"/>
<accession>A0A8H6QJH5</accession>
<comment type="caution">
    <text evidence="2">The sequence shown here is derived from an EMBL/GenBank/DDBJ whole genome shotgun (WGS) entry which is preliminary data.</text>
</comment>
<protein>
    <submittedName>
        <fullName evidence="2">Uncharacterized protein</fullName>
    </submittedName>
</protein>